<dbReference type="AlphaFoldDB" id="A0A6V8K7P0"/>
<sequence>MDAGKAAPDIVLTRLAQAYLDRWFPGRRTAGPMAGAVPRWDEGYCRRVAAWYDRGPALAYDARLSQLYDRFKWETVRQFHAIVDAGLRVAPWLRPGQPYASSAELCASVRATGTLYVYLTSEGHGSTPTPGFHPLRQPSGVTVDGVELAHNDLFRAVHDIFGHVMYGNSFSARGEFRATFCHMEMYSEDVHPVLFTEQVAQICWYYFGPHLTDGDRRYPEQKVFEFPRFFLDQFKGMFAGVATGPAPTDG</sequence>
<organism evidence="1 2">
    <name type="scientific">Phytohabitans houttuyneae</name>
    <dbReference type="NCBI Taxonomy" id="1076126"/>
    <lineage>
        <taxon>Bacteria</taxon>
        <taxon>Bacillati</taxon>
        <taxon>Actinomycetota</taxon>
        <taxon>Actinomycetes</taxon>
        <taxon>Micromonosporales</taxon>
        <taxon>Micromonosporaceae</taxon>
    </lineage>
</organism>
<evidence type="ECO:0000313" key="1">
    <source>
        <dbReference type="EMBL" id="GFJ76815.1"/>
    </source>
</evidence>
<dbReference type="RefSeq" id="WP_246273243.1">
    <property type="nucleotide sequence ID" value="NZ_BAABGO010000005.1"/>
</dbReference>
<protein>
    <recommendedName>
        <fullName evidence="3">Crotonobetainyl-CoA--carnitine CoA-transferase</fullName>
    </recommendedName>
</protein>
<evidence type="ECO:0008006" key="3">
    <source>
        <dbReference type="Google" id="ProtNLM"/>
    </source>
</evidence>
<keyword evidence="2" id="KW-1185">Reference proteome</keyword>
<evidence type="ECO:0000313" key="2">
    <source>
        <dbReference type="Proteomes" id="UP000482800"/>
    </source>
</evidence>
<proteinExistence type="predicted"/>
<comment type="caution">
    <text evidence="1">The sequence shown here is derived from an EMBL/GenBank/DDBJ whole genome shotgun (WGS) entry which is preliminary data.</text>
</comment>
<name>A0A6V8K7P0_9ACTN</name>
<dbReference type="Proteomes" id="UP000482800">
    <property type="component" value="Unassembled WGS sequence"/>
</dbReference>
<dbReference type="EMBL" id="BLPF01000001">
    <property type="protein sequence ID" value="GFJ76815.1"/>
    <property type="molecule type" value="Genomic_DNA"/>
</dbReference>
<reference evidence="1 2" key="2">
    <citation type="submission" date="2020-03" db="EMBL/GenBank/DDBJ databases">
        <authorList>
            <person name="Ichikawa N."/>
            <person name="Kimura A."/>
            <person name="Kitahashi Y."/>
            <person name="Uohara A."/>
        </authorList>
    </citation>
    <scope>NUCLEOTIDE SEQUENCE [LARGE SCALE GENOMIC DNA]</scope>
    <source>
        <strain evidence="1 2">NBRC 108639</strain>
    </source>
</reference>
<accession>A0A6V8K7P0</accession>
<gene>
    <name evidence="1" type="ORF">Phou_009950</name>
</gene>
<reference evidence="1 2" key="1">
    <citation type="submission" date="2020-03" db="EMBL/GenBank/DDBJ databases">
        <title>Whole genome shotgun sequence of Phytohabitans houttuyneae NBRC 108639.</title>
        <authorList>
            <person name="Komaki H."/>
            <person name="Tamura T."/>
        </authorList>
    </citation>
    <scope>NUCLEOTIDE SEQUENCE [LARGE SCALE GENOMIC DNA]</scope>
    <source>
        <strain evidence="1 2">NBRC 108639</strain>
    </source>
</reference>